<organism evidence="1 2">
    <name type="scientific">Portunus trituberculatus</name>
    <name type="common">Swimming crab</name>
    <name type="synonym">Neptunus trituberculatus</name>
    <dbReference type="NCBI Taxonomy" id="210409"/>
    <lineage>
        <taxon>Eukaryota</taxon>
        <taxon>Metazoa</taxon>
        <taxon>Ecdysozoa</taxon>
        <taxon>Arthropoda</taxon>
        <taxon>Crustacea</taxon>
        <taxon>Multicrustacea</taxon>
        <taxon>Malacostraca</taxon>
        <taxon>Eumalacostraca</taxon>
        <taxon>Eucarida</taxon>
        <taxon>Decapoda</taxon>
        <taxon>Pleocyemata</taxon>
        <taxon>Brachyura</taxon>
        <taxon>Eubrachyura</taxon>
        <taxon>Portunoidea</taxon>
        <taxon>Portunidae</taxon>
        <taxon>Portuninae</taxon>
        <taxon>Portunus</taxon>
    </lineage>
</organism>
<dbReference type="AlphaFoldDB" id="A0A5B7H6Z6"/>
<comment type="caution">
    <text evidence="1">The sequence shown here is derived from an EMBL/GenBank/DDBJ whole genome shotgun (WGS) entry which is preliminary data.</text>
</comment>
<evidence type="ECO:0000313" key="2">
    <source>
        <dbReference type="Proteomes" id="UP000324222"/>
    </source>
</evidence>
<proteinExistence type="predicted"/>
<reference evidence="1 2" key="1">
    <citation type="submission" date="2019-05" db="EMBL/GenBank/DDBJ databases">
        <title>Another draft genome of Portunus trituberculatus and its Hox gene families provides insights of decapod evolution.</title>
        <authorList>
            <person name="Jeong J.-H."/>
            <person name="Song I."/>
            <person name="Kim S."/>
            <person name="Choi T."/>
            <person name="Kim D."/>
            <person name="Ryu S."/>
            <person name="Kim W."/>
        </authorList>
    </citation>
    <scope>NUCLEOTIDE SEQUENCE [LARGE SCALE GENOMIC DNA]</scope>
    <source>
        <tissue evidence="1">Muscle</tissue>
    </source>
</reference>
<sequence length="94" mass="10606">MTVTQVASRWAEEWSGTVSLQRSHTRQLVTLCGAWYESRQSESPHYTPRSMFMLTAHTNVHCLKDTHALASTLPTQGRSCNWECIPSGHFTLVA</sequence>
<accession>A0A5B7H6Z6</accession>
<keyword evidence="2" id="KW-1185">Reference proteome</keyword>
<gene>
    <name evidence="1" type="ORF">E2C01_059539</name>
</gene>
<name>A0A5B7H6Z6_PORTR</name>
<evidence type="ECO:0000313" key="1">
    <source>
        <dbReference type="EMBL" id="MPC65405.1"/>
    </source>
</evidence>
<protein>
    <submittedName>
        <fullName evidence="1">Uncharacterized protein</fullName>
    </submittedName>
</protein>
<dbReference type="Proteomes" id="UP000324222">
    <property type="component" value="Unassembled WGS sequence"/>
</dbReference>
<dbReference type="EMBL" id="VSRR010023341">
    <property type="protein sequence ID" value="MPC65405.1"/>
    <property type="molecule type" value="Genomic_DNA"/>
</dbReference>